<name>A0A6A5U0H6_9PLEO</name>
<gene>
    <name evidence="1" type="ORF">CC80DRAFT_502961</name>
</gene>
<evidence type="ECO:0000313" key="1">
    <source>
        <dbReference type="EMBL" id="KAF1958168.1"/>
    </source>
</evidence>
<reference evidence="1" key="1">
    <citation type="journal article" date="2020" name="Stud. Mycol.">
        <title>101 Dothideomycetes genomes: a test case for predicting lifestyles and emergence of pathogens.</title>
        <authorList>
            <person name="Haridas S."/>
            <person name="Albert R."/>
            <person name="Binder M."/>
            <person name="Bloem J."/>
            <person name="Labutti K."/>
            <person name="Salamov A."/>
            <person name="Andreopoulos B."/>
            <person name="Baker S."/>
            <person name="Barry K."/>
            <person name="Bills G."/>
            <person name="Bluhm B."/>
            <person name="Cannon C."/>
            <person name="Castanera R."/>
            <person name="Culley D."/>
            <person name="Daum C."/>
            <person name="Ezra D."/>
            <person name="Gonzalez J."/>
            <person name="Henrissat B."/>
            <person name="Kuo A."/>
            <person name="Liang C."/>
            <person name="Lipzen A."/>
            <person name="Lutzoni F."/>
            <person name="Magnuson J."/>
            <person name="Mondo S."/>
            <person name="Nolan M."/>
            <person name="Ohm R."/>
            <person name="Pangilinan J."/>
            <person name="Park H.-J."/>
            <person name="Ramirez L."/>
            <person name="Alfaro M."/>
            <person name="Sun H."/>
            <person name="Tritt A."/>
            <person name="Yoshinaga Y."/>
            <person name="Zwiers L.-H."/>
            <person name="Turgeon B."/>
            <person name="Goodwin S."/>
            <person name="Spatafora J."/>
            <person name="Crous P."/>
            <person name="Grigoriev I."/>
        </authorList>
    </citation>
    <scope>NUCLEOTIDE SEQUENCE</scope>
    <source>
        <strain evidence="1">CBS 675.92</strain>
    </source>
</reference>
<protein>
    <submittedName>
        <fullName evidence="1">Uncharacterized protein</fullName>
    </submittedName>
</protein>
<dbReference type="AlphaFoldDB" id="A0A6A5U0H6"/>
<sequence length="304" mass="34539">MDRPSELEGMSTADNVDKISQLGSSALNPIELHVPMYLRANTEYWFSTPGAIQVQRDLRPYQPVALIAANAPVMLRLSQGRWITSKAPLGCMFEKCWSRLPDELKLRVLRTQLVQSLPVERANKAEFYHYLKMTPEIAALSKDIYYKENTFNIGPIPLRGQSSLFGDIGLCGPALETRPFVHHLTFTLGIDPSGMEWRLLKRLANGEFGYTNLVHVEIQVPWDMKRRRDHRIDTSVKDWSSKYNYWLSGSVEFPCALTVGLVVENDVRGAASILLDILEHKITSKVGAAKFIMIDHPRVLRNRC</sequence>
<dbReference type="EMBL" id="ML976987">
    <property type="protein sequence ID" value="KAF1958168.1"/>
    <property type="molecule type" value="Genomic_DNA"/>
</dbReference>
<keyword evidence="2" id="KW-1185">Reference proteome</keyword>
<dbReference type="Proteomes" id="UP000800035">
    <property type="component" value="Unassembled WGS sequence"/>
</dbReference>
<organism evidence="1 2">
    <name type="scientific">Byssothecium circinans</name>
    <dbReference type="NCBI Taxonomy" id="147558"/>
    <lineage>
        <taxon>Eukaryota</taxon>
        <taxon>Fungi</taxon>
        <taxon>Dikarya</taxon>
        <taxon>Ascomycota</taxon>
        <taxon>Pezizomycotina</taxon>
        <taxon>Dothideomycetes</taxon>
        <taxon>Pleosporomycetidae</taxon>
        <taxon>Pleosporales</taxon>
        <taxon>Massarineae</taxon>
        <taxon>Massarinaceae</taxon>
        <taxon>Byssothecium</taxon>
    </lineage>
</organism>
<dbReference type="OrthoDB" id="3801236at2759"/>
<evidence type="ECO:0000313" key="2">
    <source>
        <dbReference type="Proteomes" id="UP000800035"/>
    </source>
</evidence>
<proteinExistence type="predicted"/>
<accession>A0A6A5U0H6</accession>